<dbReference type="AlphaFoldDB" id="A0A927PZD7"/>
<dbReference type="Proteomes" id="UP000616839">
    <property type="component" value="Unassembled WGS sequence"/>
</dbReference>
<dbReference type="RefSeq" id="WP_192143238.1">
    <property type="nucleotide sequence ID" value="NZ_JACYXZ010000003.1"/>
</dbReference>
<dbReference type="EMBL" id="JACYXZ010000003">
    <property type="protein sequence ID" value="MBD8869998.1"/>
    <property type="molecule type" value="Genomic_DNA"/>
</dbReference>
<gene>
    <name evidence="1" type="ORF">IE331_10230</name>
</gene>
<sequence>MQVATLVPLLLDLATAGELAADNHHVIAVNERLGARPIARHLLFRKDLP</sequence>
<organism evidence="1 2">
    <name type="scientific">Nocardioides donggukensis</name>
    <dbReference type="NCBI Taxonomy" id="2774019"/>
    <lineage>
        <taxon>Bacteria</taxon>
        <taxon>Bacillati</taxon>
        <taxon>Actinomycetota</taxon>
        <taxon>Actinomycetes</taxon>
        <taxon>Propionibacteriales</taxon>
        <taxon>Nocardioidaceae</taxon>
        <taxon>Nocardioides</taxon>
    </lineage>
</organism>
<accession>A0A927PZD7</accession>
<reference evidence="1" key="1">
    <citation type="submission" date="2020-09" db="EMBL/GenBank/DDBJ databases">
        <title>Nocardioides sp. strain MJB4 16S ribosomal RNA gene Genome sequencing and assembly.</title>
        <authorList>
            <person name="Kim I."/>
        </authorList>
    </citation>
    <scope>NUCLEOTIDE SEQUENCE</scope>
    <source>
        <strain evidence="1">MJB4</strain>
    </source>
</reference>
<evidence type="ECO:0000313" key="1">
    <source>
        <dbReference type="EMBL" id="MBD8869998.1"/>
    </source>
</evidence>
<keyword evidence="2" id="KW-1185">Reference proteome</keyword>
<name>A0A927PZD7_9ACTN</name>
<protein>
    <submittedName>
        <fullName evidence="1">Uncharacterized protein</fullName>
    </submittedName>
</protein>
<proteinExistence type="predicted"/>
<comment type="caution">
    <text evidence="1">The sequence shown here is derived from an EMBL/GenBank/DDBJ whole genome shotgun (WGS) entry which is preliminary data.</text>
</comment>
<evidence type="ECO:0000313" key="2">
    <source>
        <dbReference type="Proteomes" id="UP000616839"/>
    </source>
</evidence>